<evidence type="ECO:0000313" key="3">
    <source>
        <dbReference type="Proteomes" id="UP001241935"/>
    </source>
</evidence>
<dbReference type="GO" id="GO:0016758">
    <property type="term" value="F:hexosyltransferase activity"/>
    <property type="evidence" value="ECO:0007669"/>
    <property type="project" value="UniProtKB-ARBA"/>
</dbReference>
<dbReference type="EC" id="2.4.-.-" evidence="2"/>
<name>A0AAW6UX22_9GAMM</name>
<dbReference type="AlphaFoldDB" id="A0AAW6UX22"/>
<sequence>MNAPLVSIIIPCYNHEKFVQDSIRGIINQSYENVELIIIDDGSKDSSVEKIKEMVVLCEKRFTKFEFRYRPNKGLSATLNEALEWCKGEYLSSQDSDDIILPDKIEKQVKLLSDNKNVVAVFGSIYLIDEENKNIGEERIVESRLYDFKSIILNECQIFCPSQMIRSEHLKKVGGYKDGLIIEDWYMWLKLAKIGDLLVVPDFFAKYRQHDNNTIKQLDKMHRGRLDVLSFFKDSPYYEKALRNVYWLNCLELAAKSNYEIKYLLQLFLIDPKRFIIDFFKKTYILKKLFLSKILKSAN</sequence>
<evidence type="ECO:0000313" key="2">
    <source>
        <dbReference type="EMBL" id="MDK1684838.1"/>
    </source>
</evidence>
<dbReference type="InterPro" id="IPR001173">
    <property type="entry name" value="Glyco_trans_2-like"/>
</dbReference>
<dbReference type="Proteomes" id="UP001241935">
    <property type="component" value="Unassembled WGS sequence"/>
</dbReference>
<evidence type="ECO:0000259" key="1">
    <source>
        <dbReference type="Pfam" id="PF00535"/>
    </source>
</evidence>
<reference evidence="2" key="1">
    <citation type="submission" date="2023-04" db="EMBL/GenBank/DDBJ databases">
        <title>The environmental microbiomes in feedlot watering bowls are a reservoir of florfenicol resistance for bovine respiratory disease pathogens.</title>
        <authorList>
            <person name="Kos D.W."/>
            <person name="Ruzzini A.C."/>
            <person name="Schreiner B."/>
            <person name="Jelinski M.D."/>
        </authorList>
    </citation>
    <scope>NUCLEOTIDE SEQUENCE</scope>
    <source>
        <strain evidence="2">WB3</strain>
    </source>
</reference>
<proteinExistence type="predicted"/>
<comment type="caution">
    <text evidence="2">The sequence shown here is derived from an EMBL/GenBank/DDBJ whole genome shotgun (WGS) entry which is preliminary data.</text>
</comment>
<dbReference type="EMBL" id="JASKNE010000001">
    <property type="protein sequence ID" value="MDK1684838.1"/>
    <property type="molecule type" value="Genomic_DNA"/>
</dbReference>
<dbReference type="Gene3D" id="3.90.550.10">
    <property type="entry name" value="Spore Coat Polysaccharide Biosynthesis Protein SpsA, Chain A"/>
    <property type="match status" value="1"/>
</dbReference>
<dbReference type="PANTHER" id="PTHR22916:SF3">
    <property type="entry name" value="UDP-GLCNAC:BETAGAL BETA-1,3-N-ACETYLGLUCOSAMINYLTRANSFERASE-LIKE PROTEIN 1"/>
    <property type="match status" value="1"/>
</dbReference>
<dbReference type="PANTHER" id="PTHR22916">
    <property type="entry name" value="GLYCOSYLTRANSFERASE"/>
    <property type="match status" value="1"/>
</dbReference>
<keyword evidence="2" id="KW-0808">Transferase</keyword>
<organism evidence="2 3">
    <name type="scientific">Acinetobacter terrestris</name>
    <dbReference type="NCBI Taxonomy" id="2529843"/>
    <lineage>
        <taxon>Bacteria</taxon>
        <taxon>Pseudomonadati</taxon>
        <taxon>Pseudomonadota</taxon>
        <taxon>Gammaproteobacteria</taxon>
        <taxon>Moraxellales</taxon>
        <taxon>Moraxellaceae</taxon>
        <taxon>Acinetobacter</taxon>
        <taxon>Acinetobacter Taxon 24</taxon>
    </lineage>
</organism>
<protein>
    <submittedName>
        <fullName evidence="2">Glycosyltransferase</fullName>
        <ecNumber evidence="2">2.4.-.-</ecNumber>
    </submittedName>
</protein>
<accession>A0AAW6UX22</accession>
<feature type="domain" description="Glycosyltransferase 2-like" evidence="1">
    <location>
        <begin position="7"/>
        <end position="149"/>
    </location>
</feature>
<dbReference type="RefSeq" id="WP_284067598.1">
    <property type="nucleotide sequence ID" value="NZ_JASKNE010000001.1"/>
</dbReference>
<dbReference type="SUPFAM" id="SSF53448">
    <property type="entry name" value="Nucleotide-diphospho-sugar transferases"/>
    <property type="match status" value="1"/>
</dbReference>
<dbReference type="InterPro" id="IPR029044">
    <property type="entry name" value="Nucleotide-diphossugar_trans"/>
</dbReference>
<gene>
    <name evidence="2" type="ORF">QOR41_13625</name>
</gene>
<keyword evidence="2" id="KW-0328">Glycosyltransferase</keyword>
<dbReference type="Pfam" id="PF00535">
    <property type="entry name" value="Glycos_transf_2"/>
    <property type="match status" value="1"/>
</dbReference>